<protein>
    <submittedName>
        <fullName evidence="6">Actin-related protein 2 3 complex subunit 4</fullName>
    </submittedName>
</protein>
<evidence type="ECO:0000256" key="4">
    <source>
        <dbReference type="ARBA" id="ARBA00023203"/>
    </source>
</evidence>
<dbReference type="GO" id="GO:0005885">
    <property type="term" value="C:Arp2/3 protein complex"/>
    <property type="evidence" value="ECO:0007669"/>
    <property type="project" value="InterPro"/>
</dbReference>
<dbReference type="EMBL" id="CCKQ01013103">
    <property type="protein sequence ID" value="CDW84733.1"/>
    <property type="molecule type" value="Genomic_DNA"/>
</dbReference>
<gene>
    <name evidence="6" type="primary">Contig10437.g11135</name>
    <name evidence="6" type="ORF">STYLEM_13800</name>
</gene>
<dbReference type="SUPFAM" id="SSF69645">
    <property type="entry name" value="Arp2/3 complex subunits"/>
    <property type="match status" value="1"/>
</dbReference>
<dbReference type="OrthoDB" id="336240at2759"/>
<proteinExistence type="inferred from homology"/>
<keyword evidence="7" id="KW-1185">Reference proteome</keyword>
<dbReference type="Pfam" id="PF05856">
    <property type="entry name" value="ARPC4"/>
    <property type="match status" value="1"/>
</dbReference>
<evidence type="ECO:0000256" key="3">
    <source>
        <dbReference type="ARBA" id="ARBA00022490"/>
    </source>
</evidence>
<organism evidence="6 7">
    <name type="scientific">Stylonychia lemnae</name>
    <name type="common">Ciliate</name>
    <dbReference type="NCBI Taxonomy" id="5949"/>
    <lineage>
        <taxon>Eukaryota</taxon>
        <taxon>Sar</taxon>
        <taxon>Alveolata</taxon>
        <taxon>Ciliophora</taxon>
        <taxon>Intramacronucleata</taxon>
        <taxon>Spirotrichea</taxon>
        <taxon>Stichotrichia</taxon>
        <taxon>Sporadotrichida</taxon>
        <taxon>Oxytrichidae</taxon>
        <taxon>Stylonychinae</taxon>
        <taxon>Stylonychia</taxon>
    </lineage>
</organism>
<dbReference type="GO" id="GO:0051015">
    <property type="term" value="F:actin filament binding"/>
    <property type="evidence" value="ECO:0007669"/>
    <property type="project" value="TreeGrafter"/>
</dbReference>
<dbReference type="OMA" id="FHTESMY"/>
<keyword evidence="3" id="KW-0963">Cytoplasm</keyword>
<dbReference type="GO" id="GO:0030041">
    <property type="term" value="P:actin filament polymerization"/>
    <property type="evidence" value="ECO:0007669"/>
    <property type="project" value="InterPro"/>
</dbReference>
<evidence type="ECO:0000256" key="2">
    <source>
        <dbReference type="ARBA" id="ARBA00005919"/>
    </source>
</evidence>
<comment type="subcellular location">
    <subcellularLocation>
        <location evidence="1">Cytoplasm</location>
        <location evidence="1">Cytoskeleton</location>
    </subcellularLocation>
</comment>
<evidence type="ECO:0000256" key="5">
    <source>
        <dbReference type="ARBA" id="ARBA00023212"/>
    </source>
</evidence>
<evidence type="ECO:0000256" key="1">
    <source>
        <dbReference type="ARBA" id="ARBA00004245"/>
    </source>
</evidence>
<keyword evidence="4" id="KW-0009">Actin-binding</keyword>
<dbReference type="InterPro" id="IPR008384">
    <property type="entry name" value="ARPC4"/>
</dbReference>
<dbReference type="Gene3D" id="3.30.1460.20">
    <property type="match status" value="1"/>
</dbReference>
<keyword evidence="5" id="KW-0206">Cytoskeleton</keyword>
<dbReference type="GO" id="GO:0034314">
    <property type="term" value="P:Arp2/3 complex-mediated actin nucleation"/>
    <property type="evidence" value="ECO:0007669"/>
    <property type="project" value="InterPro"/>
</dbReference>
<sequence>MAQQTLANYLKTIRDTLDATLNLRFFPSELVERQTHPEIEFQDNAKLLMKPLIISKSDQEKCLVEASINSVRVSIAIKKNQDIEVLLTHMLERFLALRADKFYIMRKKPAHENYDFSFLITDEHLMKFKKEELINFILEFIQGIDKEINDMKLAIINQTRIAAAFFTNALANNPI</sequence>
<accession>A0A078AV45</accession>
<dbReference type="InterPro" id="IPR034666">
    <property type="entry name" value="ARPC2/4"/>
</dbReference>
<dbReference type="PANTHER" id="PTHR22629">
    <property type="entry name" value="ARP2/3 COMPLEX 20 KD SUBUNIT"/>
    <property type="match status" value="1"/>
</dbReference>
<evidence type="ECO:0000313" key="7">
    <source>
        <dbReference type="Proteomes" id="UP000039865"/>
    </source>
</evidence>
<dbReference type="AlphaFoldDB" id="A0A078AV45"/>
<reference evidence="6 7" key="1">
    <citation type="submission" date="2014-06" db="EMBL/GenBank/DDBJ databases">
        <authorList>
            <person name="Swart Estienne"/>
        </authorList>
    </citation>
    <scope>NUCLEOTIDE SEQUENCE [LARGE SCALE GENOMIC DNA]</scope>
    <source>
        <strain evidence="6 7">130c</strain>
    </source>
</reference>
<evidence type="ECO:0000313" key="6">
    <source>
        <dbReference type="EMBL" id="CDW84733.1"/>
    </source>
</evidence>
<dbReference type="InParanoid" id="A0A078AV45"/>
<comment type="similarity">
    <text evidence="2">Belongs to the ARPC4 family.</text>
</comment>
<dbReference type="PANTHER" id="PTHR22629:SF0">
    <property type="entry name" value="ACTIN-RELATED PROTEIN 2_3 COMPLEX SUBUNIT 4"/>
    <property type="match status" value="1"/>
</dbReference>
<name>A0A078AV45_STYLE</name>
<dbReference type="Proteomes" id="UP000039865">
    <property type="component" value="Unassembled WGS sequence"/>
</dbReference>